<organism evidence="1 2">
    <name type="scientific">Rugosimonospora africana</name>
    <dbReference type="NCBI Taxonomy" id="556532"/>
    <lineage>
        <taxon>Bacteria</taxon>
        <taxon>Bacillati</taxon>
        <taxon>Actinomycetota</taxon>
        <taxon>Actinomycetes</taxon>
        <taxon>Micromonosporales</taxon>
        <taxon>Micromonosporaceae</taxon>
        <taxon>Rugosimonospora</taxon>
    </lineage>
</organism>
<proteinExistence type="predicted"/>
<dbReference type="AlphaFoldDB" id="A0A8J3R4L9"/>
<accession>A0A8J3R4L9</accession>
<keyword evidence="2" id="KW-1185">Reference proteome</keyword>
<name>A0A8J3R4L9_9ACTN</name>
<dbReference type="RefSeq" id="WP_203924769.1">
    <property type="nucleotide sequence ID" value="NZ_BONZ01000127.1"/>
</dbReference>
<dbReference type="Proteomes" id="UP000642748">
    <property type="component" value="Unassembled WGS sequence"/>
</dbReference>
<evidence type="ECO:0000313" key="1">
    <source>
        <dbReference type="EMBL" id="GIH21392.1"/>
    </source>
</evidence>
<gene>
    <name evidence="1" type="ORF">Raf01_95640</name>
</gene>
<evidence type="ECO:0000313" key="2">
    <source>
        <dbReference type="Proteomes" id="UP000642748"/>
    </source>
</evidence>
<comment type="caution">
    <text evidence="1">The sequence shown here is derived from an EMBL/GenBank/DDBJ whole genome shotgun (WGS) entry which is preliminary data.</text>
</comment>
<protein>
    <submittedName>
        <fullName evidence="1">Uncharacterized protein</fullName>
    </submittedName>
</protein>
<dbReference type="EMBL" id="BONZ01000127">
    <property type="protein sequence ID" value="GIH21392.1"/>
    <property type="molecule type" value="Genomic_DNA"/>
</dbReference>
<reference evidence="1" key="1">
    <citation type="submission" date="2021-01" db="EMBL/GenBank/DDBJ databases">
        <title>Whole genome shotgun sequence of Rugosimonospora africana NBRC 104875.</title>
        <authorList>
            <person name="Komaki H."/>
            <person name="Tamura T."/>
        </authorList>
    </citation>
    <scope>NUCLEOTIDE SEQUENCE</scope>
    <source>
        <strain evidence="1">NBRC 104875</strain>
    </source>
</reference>
<sequence>MAEDDRVKQACAYLRLLLLRPGEYQSRWTTGPDTAGPGAEPNDIDYAAVAAVLDGGEPGSGTVHVDTVDVDTVRRALTGVELSPATLERFIEAFDLTGRHANRLRDVLRGSGATRVITGDALRPADLYQRGGPPGYETLAMHEMHTLGPDGRPAEHQTIQVIRSTVDRLDSYPYRFDTNELTVEVTRGGKVGQRIYRVSDSLYAVDIQLTHPLAKGESALMQYHTTFFYRSQPPAEFRRGLARATRDVSIWVTFHPQRLPKRIWSASWDGLDQGRILERESVELDEQRSVHRRFDVVERAIVGFYWEWA</sequence>